<dbReference type="HOGENOM" id="CLU_002498_0_1_1"/>
<organism evidence="2 3">
    <name type="scientific">Amanita muscaria (strain Koide BX008)</name>
    <dbReference type="NCBI Taxonomy" id="946122"/>
    <lineage>
        <taxon>Eukaryota</taxon>
        <taxon>Fungi</taxon>
        <taxon>Dikarya</taxon>
        <taxon>Basidiomycota</taxon>
        <taxon>Agaricomycotina</taxon>
        <taxon>Agaricomycetes</taxon>
        <taxon>Agaricomycetidae</taxon>
        <taxon>Agaricales</taxon>
        <taxon>Pluteineae</taxon>
        <taxon>Amanitaceae</taxon>
        <taxon>Amanita</taxon>
    </lineage>
</organism>
<dbReference type="InParanoid" id="A0A0C2S323"/>
<sequence length="998" mass="115323">MDAAVANLKQNYFRPFENATSYLLIRWFYRSGNSKTLLDLDHLVQDVLLKPDFKLEDLTNFRAARESQRVDVIKDKTLANSLFQAANGWYKIAIHIPVPFEQVTYESISDIPRFKIESLFYRRPIEVLKAALQNASPKEFHLQPFKMYWQHNENDPEDLERIYTDLYNADEFINEHNRLQQEHGTSEHECVIAAIMFWSDSTQLANFGTASSWPVYLFLGNLSKYVRCMPNAFAAHHLAYIPKLSDKIQDFCQGKFGKTATSHVLSHLRRELMHEVWKVILDDEFTKAYAQGFLVTFTDGIVRRVFPRIFTYSADYPEKRVSTFQLGKRPCPTCLVLKENVKLLGTARDAHTRSTKCRDDNRQYQDKIKKARNYIYMNGGILNGQYLEKLLGPESAVPTRNAFSYRLSELGFNFFSMFVPDLLHEFELGVWKAIFKHLIRILYAQGDDSIQILNDRYRRIPPFGRGTIRRFHANAHAMKKLAGRDFEDLLQCSIPVFEGLLSPPHDNIVRELLFELATWHGLAKLRLHTDTTINSLEHSTQRLGEAIRKFESETCTQLEARDLPAEDAARARRKLSRLAAGTTTSEPTTRRAKKNRGFNMKTYKLHALGHYAKAIRLFGPSDGFSTQTGEAEHQKVKRRYKRASKSNFTQGLAKLDHRERMLNTIGEQQSVRDAIDNPSSDEDDLSTTAPEVHHKRSHTTRNKVELAKWLDKNKKDPACKNFLQKLKNHLLTRLQGLEYDGDEQDYSAAERNKVIIKENGTIYQHKTLHINYTTYDMRRDQDSLNIRNNADFMVLGCENKENPDQGRAHQIPKKWNSFGRCLPRIGFVDYEDDLAFGFLNPALIIRAIHLIPCFDSGRTKLHLPRRSICRLAEEQDEDWDMFYVNIFVDRDMFMRFRGGGVGHKSIQNKIHKFCKDRWPEERNNTPPHSPVQPTDENEETVAQLEGSYLIDPNAEDIGLPEEEAESNSEDGGDDDSDEEGSEDEADEADSDDLEYADY</sequence>
<dbReference type="STRING" id="946122.A0A0C2S323"/>
<dbReference type="Pfam" id="PF18759">
    <property type="entry name" value="Plavaka"/>
    <property type="match status" value="1"/>
</dbReference>
<accession>A0A0C2S323</accession>
<proteinExistence type="predicted"/>
<name>A0A0C2S323_AMAMK</name>
<dbReference type="EMBL" id="KN818387">
    <property type="protein sequence ID" value="KIL57015.1"/>
    <property type="molecule type" value="Genomic_DNA"/>
</dbReference>
<dbReference type="OrthoDB" id="2687259at2759"/>
<evidence type="ECO:0000313" key="3">
    <source>
        <dbReference type="Proteomes" id="UP000054549"/>
    </source>
</evidence>
<feature type="region of interest" description="Disordered" evidence="1">
    <location>
        <begin position="916"/>
        <end position="998"/>
    </location>
</feature>
<gene>
    <name evidence="2" type="ORF">M378DRAFT_28131</name>
</gene>
<feature type="region of interest" description="Disordered" evidence="1">
    <location>
        <begin position="674"/>
        <end position="700"/>
    </location>
</feature>
<dbReference type="AlphaFoldDB" id="A0A0C2S323"/>
<evidence type="ECO:0000313" key="2">
    <source>
        <dbReference type="EMBL" id="KIL57015.1"/>
    </source>
</evidence>
<reference evidence="2 3" key="1">
    <citation type="submission" date="2014-04" db="EMBL/GenBank/DDBJ databases">
        <title>Evolutionary Origins and Diversification of the Mycorrhizal Mutualists.</title>
        <authorList>
            <consortium name="DOE Joint Genome Institute"/>
            <consortium name="Mycorrhizal Genomics Consortium"/>
            <person name="Kohler A."/>
            <person name="Kuo A."/>
            <person name="Nagy L.G."/>
            <person name="Floudas D."/>
            <person name="Copeland A."/>
            <person name="Barry K.W."/>
            <person name="Cichocki N."/>
            <person name="Veneault-Fourrey C."/>
            <person name="LaButti K."/>
            <person name="Lindquist E.A."/>
            <person name="Lipzen A."/>
            <person name="Lundell T."/>
            <person name="Morin E."/>
            <person name="Murat C."/>
            <person name="Riley R."/>
            <person name="Ohm R."/>
            <person name="Sun H."/>
            <person name="Tunlid A."/>
            <person name="Henrissat B."/>
            <person name="Grigoriev I.V."/>
            <person name="Hibbett D.S."/>
            <person name="Martin F."/>
        </authorList>
    </citation>
    <scope>NUCLEOTIDE SEQUENCE [LARGE SCALE GENOMIC DNA]</scope>
    <source>
        <strain evidence="2 3">Koide BX008</strain>
    </source>
</reference>
<dbReference type="InterPro" id="IPR041078">
    <property type="entry name" value="Plavaka"/>
</dbReference>
<protein>
    <submittedName>
        <fullName evidence="2">Uncharacterized protein</fullName>
    </submittedName>
</protein>
<dbReference type="Proteomes" id="UP000054549">
    <property type="component" value="Unassembled WGS sequence"/>
</dbReference>
<keyword evidence="3" id="KW-1185">Reference proteome</keyword>
<evidence type="ECO:0000256" key="1">
    <source>
        <dbReference type="SAM" id="MobiDB-lite"/>
    </source>
</evidence>
<feature type="compositionally biased region" description="Acidic residues" evidence="1">
    <location>
        <begin position="958"/>
        <end position="998"/>
    </location>
</feature>